<accession>A0A1M5M7J7</accession>
<organism evidence="1 2">
    <name type="scientific">Bradyrhizobium erythrophlei</name>
    <dbReference type="NCBI Taxonomy" id="1437360"/>
    <lineage>
        <taxon>Bacteria</taxon>
        <taxon>Pseudomonadati</taxon>
        <taxon>Pseudomonadota</taxon>
        <taxon>Alphaproteobacteria</taxon>
        <taxon>Hyphomicrobiales</taxon>
        <taxon>Nitrobacteraceae</taxon>
        <taxon>Bradyrhizobium</taxon>
    </lineage>
</organism>
<evidence type="ECO:0000313" key="2">
    <source>
        <dbReference type="Proteomes" id="UP000190675"/>
    </source>
</evidence>
<dbReference type="EMBL" id="LT670818">
    <property type="protein sequence ID" value="SHG72743.1"/>
    <property type="molecule type" value="Genomic_DNA"/>
</dbReference>
<dbReference type="RefSeq" id="WP_079567318.1">
    <property type="nucleotide sequence ID" value="NZ_LT670818.1"/>
</dbReference>
<protein>
    <submittedName>
        <fullName evidence="1">Uncharacterized protein</fullName>
    </submittedName>
</protein>
<dbReference type="Proteomes" id="UP000190675">
    <property type="component" value="Chromosome I"/>
</dbReference>
<proteinExistence type="predicted"/>
<sequence>MSLERKMLRMRAQLLKHAKSLPQIPFDQVQKPGTVTHAIFAHDAACRAARTHRLTDCSCAADVSFHREPAE</sequence>
<dbReference type="OrthoDB" id="9966836at2"/>
<name>A0A1M5M7J7_9BRAD</name>
<evidence type="ECO:0000313" key="1">
    <source>
        <dbReference type="EMBL" id="SHG72743.1"/>
    </source>
</evidence>
<dbReference type="AlphaFoldDB" id="A0A1M5M7J7"/>
<gene>
    <name evidence="1" type="ORF">SAMN05444169_3844</name>
</gene>
<reference evidence="1 2" key="1">
    <citation type="submission" date="2016-11" db="EMBL/GenBank/DDBJ databases">
        <authorList>
            <person name="Jaros S."/>
            <person name="Januszkiewicz K."/>
            <person name="Wedrychowicz H."/>
        </authorList>
    </citation>
    <scope>NUCLEOTIDE SEQUENCE [LARGE SCALE GENOMIC DNA]</scope>
    <source>
        <strain evidence="1 2">GAS242</strain>
    </source>
</reference>